<dbReference type="EMBL" id="JBIRPU010000032">
    <property type="protein sequence ID" value="MFI0796689.1"/>
    <property type="molecule type" value="Genomic_DNA"/>
</dbReference>
<reference evidence="1 2" key="1">
    <citation type="submission" date="2024-10" db="EMBL/GenBank/DDBJ databases">
        <title>The Natural Products Discovery Center: Release of the First 8490 Sequenced Strains for Exploring Actinobacteria Biosynthetic Diversity.</title>
        <authorList>
            <person name="Kalkreuter E."/>
            <person name="Kautsar S.A."/>
            <person name="Yang D."/>
            <person name="Bader C.D."/>
            <person name="Teijaro C.N."/>
            <person name="Fluegel L."/>
            <person name="Davis C.M."/>
            <person name="Simpson J.R."/>
            <person name="Lauterbach L."/>
            <person name="Steele A.D."/>
            <person name="Gui C."/>
            <person name="Meng S."/>
            <person name="Li G."/>
            <person name="Viehrig K."/>
            <person name="Ye F."/>
            <person name="Su P."/>
            <person name="Kiefer A.F."/>
            <person name="Nichols A."/>
            <person name="Cepeda A.J."/>
            <person name="Yan W."/>
            <person name="Fan B."/>
            <person name="Jiang Y."/>
            <person name="Adhikari A."/>
            <person name="Zheng C.-J."/>
            <person name="Schuster L."/>
            <person name="Cowan T.M."/>
            <person name="Smanski M.J."/>
            <person name="Chevrette M.G."/>
            <person name="De Carvalho L.P.S."/>
            <person name="Shen B."/>
        </authorList>
    </citation>
    <scope>NUCLEOTIDE SEQUENCE [LARGE SCALE GENOMIC DNA]</scope>
    <source>
        <strain evidence="1 2">NPDC021253</strain>
    </source>
</reference>
<organism evidence="1 2">
    <name type="scientific">Micromonospora rubida</name>
    <dbReference type="NCBI Taxonomy" id="2697657"/>
    <lineage>
        <taxon>Bacteria</taxon>
        <taxon>Bacillati</taxon>
        <taxon>Actinomycetota</taxon>
        <taxon>Actinomycetes</taxon>
        <taxon>Micromonosporales</taxon>
        <taxon>Micromonosporaceae</taxon>
        <taxon>Micromonospora</taxon>
    </lineage>
</organism>
<dbReference type="Proteomes" id="UP001611075">
    <property type="component" value="Unassembled WGS sequence"/>
</dbReference>
<name>A0ABW7SV40_9ACTN</name>
<dbReference type="RefSeq" id="WP_396685047.1">
    <property type="nucleotide sequence ID" value="NZ_JBIRPU010000032.1"/>
</dbReference>
<evidence type="ECO:0000313" key="2">
    <source>
        <dbReference type="Proteomes" id="UP001611075"/>
    </source>
</evidence>
<sequence>MTTLIVRLRGESPAEEVAATGDDTGTLVRIIASLDPARYPYLAYVDPFGLTVFNRLQMDVVVPELVQLKTEEGAGQIGSVINQVIQFATQCRDEVHLYLKDVS</sequence>
<evidence type="ECO:0000313" key="1">
    <source>
        <dbReference type="EMBL" id="MFI0796689.1"/>
    </source>
</evidence>
<keyword evidence="2" id="KW-1185">Reference proteome</keyword>
<gene>
    <name evidence="1" type="ORF">ACH4OY_28975</name>
</gene>
<comment type="caution">
    <text evidence="1">The sequence shown here is derived from an EMBL/GenBank/DDBJ whole genome shotgun (WGS) entry which is preliminary data.</text>
</comment>
<proteinExistence type="predicted"/>
<accession>A0ABW7SV40</accession>
<protein>
    <submittedName>
        <fullName evidence="1">Uncharacterized protein</fullName>
    </submittedName>
</protein>